<dbReference type="EMBL" id="CP042326">
    <property type="protein sequence ID" value="QDZ38693.1"/>
    <property type="molecule type" value="Genomic_DNA"/>
</dbReference>
<dbReference type="GO" id="GO:0006313">
    <property type="term" value="P:DNA transposition"/>
    <property type="evidence" value="ECO:0007669"/>
    <property type="project" value="InterPro"/>
</dbReference>
<dbReference type="GO" id="GO:0004803">
    <property type="term" value="F:transposase activity"/>
    <property type="evidence" value="ECO:0007669"/>
    <property type="project" value="InterPro"/>
</dbReference>
<protein>
    <submittedName>
        <fullName evidence="2">IS200/IS605 family transposase</fullName>
    </submittedName>
</protein>
<dbReference type="PANTHER" id="PTHR33360">
    <property type="entry name" value="TRANSPOSASE FOR INSERTION SEQUENCE ELEMENT IS200"/>
    <property type="match status" value="1"/>
</dbReference>
<name>A0A5B8NHJ3_9CHRO</name>
<dbReference type="RefSeq" id="WP_146294304.1">
    <property type="nucleotide sequence ID" value="NZ_CP042326.1"/>
</dbReference>
<evidence type="ECO:0000259" key="1">
    <source>
        <dbReference type="SMART" id="SM01321"/>
    </source>
</evidence>
<dbReference type="InterPro" id="IPR036515">
    <property type="entry name" value="Transposase_17_sf"/>
</dbReference>
<proteinExistence type="predicted"/>
<dbReference type="KEGG" id="enn:FRE64_01285"/>
<feature type="domain" description="Transposase IS200-like" evidence="1">
    <location>
        <begin position="13"/>
        <end position="129"/>
    </location>
</feature>
<keyword evidence="3" id="KW-1185">Reference proteome</keyword>
<dbReference type="PANTHER" id="PTHR33360:SF2">
    <property type="entry name" value="TRANSPOSASE FOR INSERTION SEQUENCE ELEMENT IS200"/>
    <property type="match status" value="1"/>
</dbReference>
<organism evidence="2 3">
    <name type="scientific">Euhalothece natronophila Z-M001</name>
    <dbReference type="NCBI Taxonomy" id="522448"/>
    <lineage>
        <taxon>Bacteria</taxon>
        <taxon>Bacillati</taxon>
        <taxon>Cyanobacteriota</taxon>
        <taxon>Cyanophyceae</taxon>
        <taxon>Oscillatoriophycideae</taxon>
        <taxon>Chroococcales</taxon>
        <taxon>Halothecacae</taxon>
        <taxon>Halothece cluster</taxon>
        <taxon>Euhalothece</taxon>
    </lineage>
</organism>
<dbReference type="AlphaFoldDB" id="A0A5B8NHJ3"/>
<dbReference type="NCBIfam" id="NF033573">
    <property type="entry name" value="transpos_IS200"/>
    <property type="match status" value="1"/>
</dbReference>
<evidence type="ECO:0000313" key="3">
    <source>
        <dbReference type="Proteomes" id="UP000318453"/>
    </source>
</evidence>
<reference evidence="2" key="1">
    <citation type="submission" date="2019-08" db="EMBL/GenBank/DDBJ databases">
        <title>Carotenoids and Carotenoid Binding Proteins in the Halophilic Cyanobacterium Euhalothece sp. ZM00.</title>
        <authorList>
            <person name="Cho S.M."/>
            <person name="Song J.Y."/>
            <person name="Park Y.-I."/>
        </authorList>
    </citation>
    <scope>NUCLEOTIDE SEQUENCE [LARGE SCALE GENOMIC DNA]</scope>
    <source>
        <strain evidence="2">Z-M001</strain>
    </source>
</reference>
<dbReference type="InterPro" id="IPR002686">
    <property type="entry name" value="Transposase_17"/>
</dbReference>
<accession>A0A5B8NHJ3</accession>
<dbReference type="Gene3D" id="3.30.70.1290">
    <property type="entry name" value="Transposase IS200-like"/>
    <property type="match status" value="1"/>
</dbReference>
<sequence>MSTPNYRKGRHSVTLLYVHLVFVVKDRRGVLTEDVRNRCSEVFKEVGTKMNFRVIEVNGEKDHIHLLIEYPPKYSISKLVNHLKGVSSRYLRKEYDLTPHQEHLWSPSYFAVSCGGAPIEKIKEYIENQDNK</sequence>
<dbReference type="GO" id="GO:0003677">
    <property type="term" value="F:DNA binding"/>
    <property type="evidence" value="ECO:0007669"/>
    <property type="project" value="InterPro"/>
</dbReference>
<dbReference type="SUPFAM" id="SSF143422">
    <property type="entry name" value="Transposase IS200-like"/>
    <property type="match status" value="1"/>
</dbReference>
<gene>
    <name evidence="2" type="primary">tnpA</name>
    <name evidence="2" type="ORF">FRE64_01285</name>
</gene>
<dbReference type="Pfam" id="PF01797">
    <property type="entry name" value="Y1_Tnp"/>
    <property type="match status" value="1"/>
</dbReference>
<dbReference type="OrthoDB" id="9793729at2"/>
<dbReference type="Proteomes" id="UP000318453">
    <property type="component" value="Chromosome"/>
</dbReference>
<evidence type="ECO:0000313" key="2">
    <source>
        <dbReference type="EMBL" id="QDZ38693.1"/>
    </source>
</evidence>
<dbReference type="SMART" id="SM01321">
    <property type="entry name" value="Y1_Tnp"/>
    <property type="match status" value="1"/>
</dbReference>